<protein>
    <recommendedName>
        <fullName evidence="2">ABC-type transport auxiliary lipoprotein component domain-containing protein</fullName>
    </recommendedName>
</protein>
<dbReference type="GO" id="GO:0043165">
    <property type="term" value="P:Gram-negative-bacterium-type cell outer membrane assembly"/>
    <property type="evidence" value="ECO:0007669"/>
    <property type="project" value="InterPro"/>
</dbReference>
<dbReference type="AlphaFoldDB" id="A0A381SSC7"/>
<dbReference type="Pfam" id="PF04390">
    <property type="entry name" value="LptE"/>
    <property type="match status" value="1"/>
</dbReference>
<dbReference type="Gene3D" id="3.30.160.150">
    <property type="entry name" value="Lipoprotein like domain"/>
    <property type="match status" value="1"/>
</dbReference>
<accession>A0A381SSC7</accession>
<evidence type="ECO:0000313" key="1">
    <source>
        <dbReference type="EMBL" id="SVA05277.1"/>
    </source>
</evidence>
<dbReference type="InterPro" id="IPR007485">
    <property type="entry name" value="LPS_assembly_LptE"/>
</dbReference>
<name>A0A381SSC7_9ZZZZ</name>
<proteinExistence type="predicted"/>
<organism evidence="1">
    <name type="scientific">marine metagenome</name>
    <dbReference type="NCBI Taxonomy" id="408172"/>
    <lineage>
        <taxon>unclassified sequences</taxon>
        <taxon>metagenomes</taxon>
        <taxon>ecological metagenomes</taxon>
    </lineage>
</organism>
<evidence type="ECO:0008006" key="2">
    <source>
        <dbReference type="Google" id="ProtNLM"/>
    </source>
</evidence>
<dbReference type="EMBL" id="UINC01003321">
    <property type="protein sequence ID" value="SVA05277.1"/>
    <property type="molecule type" value="Genomic_DNA"/>
</dbReference>
<sequence length="183" mass="19604">MNNRQQTGPLGFACAAVAILVNCGCGYTLAGRGAFLPDYIQTIGVPMFENATTIFEIEQALTQEVRTEFIGRGSYRVIATDTGVDAVLAGTINNISITPATFTAQQQASRYIFTLQAAIEFRDLTTGEILVGQQLTFSDEYEVASGTGGELDASTFFGQQSNAVERVARDFATTVVSSILEAF</sequence>
<reference evidence="1" key="1">
    <citation type="submission" date="2018-05" db="EMBL/GenBank/DDBJ databases">
        <authorList>
            <person name="Lanie J.A."/>
            <person name="Ng W.-L."/>
            <person name="Kazmierczak K.M."/>
            <person name="Andrzejewski T.M."/>
            <person name="Davidsen T.M."/>
            <person name="Wayne K.J."/>
            <person name="Tettelin H."/>
            <person name="Glass J.I."/>
            <person name="Rusch D."/>
            <person name="Podicherti R."/>
            <person name="Tsui H.-C.T."/>
            <person name="Winkler M.E."/>
        </authorList>
    </citation>
    <scope>NUCLEOTIDE SEQUENCE</scope>
</reference>
<gene>
    <name evidence="1" type="ORF">METZ01_LOCUS58131</name>
</gene>
<dbReference type="GO" id="GO:0019867">
    <property type="term" value="C:outer membrane"/>
    <property type="evidence" value="ECO:0007669"/>
    <property type="project" value="InterPro"/>
</dbReference>